<keyword evidence="1" id="KW-0678">Repressor</keyword>
<organism evidence="7 8">
    <name type="scientific">Allokutzneria multivorans</name>
    <dbReference type="NCBI Taxonomy" id="1142134"/>
    <lineage>
        <taxon>Bacteria</taxon>
        <taxon>Bacillati</taxon>
        <taxon>Actinomycetota</taxon>
        <taxon>Actinomycetes</taxon>
        <taxon>Pseudonocardiales</taxon>
        <taxon>Pseudonocardiaceae</taxon>
        <taxon>Allokutzneria</taxon>
    </lineage>
</organism>
<keyword evidence="8" id="KW-1185">Reference proteome</keyword>
<dbReference type="InterPro" id="IPR023772">
    <property type="entry name" value="DNA-bd_HTH_TetR-type_CS"/>
</dbReference>
<proteinExistence type="predicted"/>
<dbReference type="InterPro" id="IPR050109">
    <property type="entry name" value="HTH-type_TetR-like_transc_reg"/>
</dbReference>
<evidence type="ECO:0000313" key="8">
    <source>
        <dbReference type="Proteomes" id="UP001501747"/>
    </source>
</evidence>
<feature type="DNA-binding region" description="H-T-H motif" evidence="5">
    <location>
        <begin position="29"/>
        <end position="48"/>
    </location>
</feature>
<dbReference type="PROSITE" id="PS01081">
    <property type="entry name" value="HTH_TETR_1"/>
    <property type="match status" value="1"/>
</dbReference>
<evidence type="ECO:0000256" key="3">
    <source>
        <dbReference type="ARBA" id="ARBA00023125"/>
    </source>
</evidence>
<dbReference type="Gene3D" id="1.10.357.10">
    <property type="entry name" value="Tetracycline Repressor, domain 2"/>
    <property type="match status" value="1"/>
</dbReference>
<evidence type="ECO:0000256" key="2">
    <source>
        <dbReference type="ARBA" id="ARBA00023015"/>
    </source>
</evidence>
<name>A0ABP7R0W7_9PSEU</name>
<dbReference type="EMBL" id="BAABAL010000004">
    <property type="protein sequence ID" value="GAA3990671.1"/>
    <property type="molecule type" value="Genomic_DNA"/>
</dbReference>
<comment type="caution">
    <text evidence="7">The sequence shown here is derived from an EMBL/GenBank/DDBJ whole genome shotgun (WGS) entry which is preliminary data.</text>
</comment>
<evidence type="ECO:0000256" key="4">
    <source>
        <dbReference type="ARBA" id="ARBA00023163"/>
    </source>
</evidence>
<dbReference type="Pfam" id="PF13977">
    <property type="entry name" value="TetR_C_6"/>
    <property type="match status" value="1"/>
</dbReference>
<dbReference type="InterPro" id="IPR001647">
    <property type="entry name" value="HTH_TetR"/>
</dbReference>
<evidence type="ECO:0000313" key="7">
    <source>
        <dbReference type="EMBL" id="GAA3990671.1"/>
    </source>
</evidence>
<dbReference type="InterPro" id="IPR039538">
    <property type="entry name" value="BetI_C"/>
</dbReference>
<evidence type="ECO:0000256" key="1">
    <source>
        <dbReference type="ARBA" id="ARBA00022491"/>
    </source>
</evidence>
<gene>
    <name evidence="7" type="ORF">GCM10022247_06820</name>
</gene>
<dbReference type="InterPro" id="IPR036271">
    <property type="entry name" value="Tet_transcr_reg_TetR-rel_C_sf"/>
</dbReference>
<dbReference type="InterPro" id="IPR009057">
    <property type="entry name" value="Homeodomain-like_sf"/>
</dbReference>
<dbReference type="PANTHER" id="PTHR30055">
    <property type="entry name" value="HTH-TYPE TRANSCRIPTIONAL REGULATOR RUTR"/>
    <property type="match status" value="1"/>
</dbReference>
<dbReference type="PROSITE" id="PS50977">
    <property type="entry name" value="HTH_TETR_2"/>
    <property type="match status" value="1"/>
</dbReference>
<protein>
    <submittedName>
        <fullName evidence="7">TetR/AcrR family transcriptional regulator</fullName>
    </submittedName>
</protein>
<evidence type="ECO:0000259" key="6">
    <source>
        <dbReference type="PROSITE" id="PS50977"/>
    </source>
</evidence>
<reference evidence="8" key="1">
    <citation type="journal article" date="2019" name="Int. J. Syst. Evol. Microbiol.">
        <title>The Global Catalogue of Microorganisms (GCM) 10K type strain sequencing project: providing services to taxonomists for standard genome sequencing and annotation.</title>
        <authorList>
            <consortium name="The Broad Institute Genomics Platform"/>
            <consortium name="The Broad Institute Genome Sequencing Center for Infectious Disease"/>
            <person name="Wu L."/>
            <person name="Ma J."/>
        </authorList>
    </citation>
    <scope>NUCLEOTIDE SEQUENCE [LARGE SCALE GENOMIC DNA]</scope>
    <source>
        <strain evidence="8">JCM 17342</strain>
    </source>
</reference>
<feature type="domain" description="HTH tetR-type" evidence="6">
    <location>
        <begin position="6"/>
        <end position="66"/>
    </location>
</feature>
<dbReference type="RefSeq" id="WP_344871001.1">
    <property type="nucleotide sequence ID" value="NZ_BAABAL010000004.1"/>
</dbReference>
<evidence type="ECO:0000256" key="5">
    <source>
        <dbReference type="PROSITE-ProRule" id="PRU00335"/>
    </source>
</evidence>
<accession>A0ABP7R0W7</accession>
<dbReference type="SUPFAM" id="SSF48498">
    <property type="entry name" value="Tetracyclin repressor-like, C-terminal domain"/>
    <property type="match status" value="1"/>
</dbReference>
<keyword evidence="2" id="KW-0805">Transcription regulation</keyword>
<dbReference type="PANTHER" id="PTHR30055:SF226">
    <property type="entry name" value="HTH-TYPE TRANSCRIPTIONAL REGULATOR PKSA"/>
    <property type="match status" value="1"/>
</dbReference>
<dbReference type="SUPFAM" id="SSF46689">
    <property type="entry name" value="Homeodomain-like"/>
    <property type="match status" value="1"/>
</dbReference>
<keyword evidence="4" id="KW-0804">Transcription</keyword>
<sequence>MPIDHDQRRAELADAVWRIVLREGVPAASVRGVAREAGLSTGSVRYFFTTQDELLRFAMREVVSRAERRVQAGAGWRTREVGEGDPIAAGVDLLKQVLPLDAERLTEARVWFAFTAHGTTDPDVRRIRQEADEGVKGLCRTCVSDLDGLGLLGAGRDLALEAERLWALLDGLTLHVLLAPEPPGPDAVAAVLDRHLRDLGLNT</sequence>
<dbReference type="Proteomes" id="UP001501747">
    <property type="component" value="Unassembled WGS sequence"/>
</dbReference>
<keyword evidence="3 5" id="KW-0238">DNA-binding</keyword>